<accession>D4M6K0</accession>
<dbReference type="InterPro" id="IPR015421">
    <property type="entry name" value="PyrdxlP-dep_Trfase_major"/>
</dbReference>
<dbReference type="EMBL" id="FP929055">
    <property type="protein sequence ID" value="CBL26862.1"/>
    <property type="molecule type" value="Genomic_DNA"/>
</dbReference>
<dbReference type="AlphaFoldDB" id="D4M6K0"/>
<evidence type="ECO:0000313" key="4">
    <source>
        <dbReference type="EMBL" id="CBL26862.1"/>
    </source>
</evidence>
<sequence length="557" mass="63795">MDIVEYKQLDSQKIISFIRSAHKNISKTIDLNGKDADLLDLETHYGTSNVGFWCVLENNQIIGTVGLRSVQKTNNTCAEIRRLYIQPQWQNKGIGSRLIDFVINHAKLNGFKLLRATTSFDRTVIIYILQKKGFYQIEKYRTSSADLFFEKSLYPKYQKLYDKLSYSLNEGEKFFKDTLILNPVENIPEMEVLKPCTSYLHGLYNTDSIRSSKEKINTKIQFSGRDIISNDVNIIYREWANLLQGDAVSMRLLSGLHAHTIVFMALTSIGDHVAILPEAAGGHMSTKAILQRLGLVVHELEVDYINKKIDIRRSLDMFKKYSPKVIFIDRSEGLVYEDFSWLKDVPAYKIFDASQYLTNIISKDYPNPFQWGFHLILTTLHKNLPGPQRAMICTKTKDENWSRIKSGISTYVSNMHVFSIYSAGIILKNYEELLALSKNMLNNAVKLEQELHTNGIRVVQSCPFSLQKFHTHHLWVQANSQEAAFNWYLTLERLGILTNYRKLPYNLGYGLRLGLSAATYCGLCEGDIPELAQIISKAIKNGYSDHLKKIVTNLLGR</sequence>
<dbReference type="Pfam" id="PF00464">
    <property type="entry name" value="SHMT"/>
    <property type="match status" value="1"/>
</dbReference>
<dbReference type="InterPro" id="IPR039429">
    <property type="entry name" value="SHMT-like_dom"/>
</dbReference>
<keyword evidence="1 4" id="KW-0808">Transferase</keyword>
<keyword evidence="2" id="KW-0012">Acyltransferase</keyword>
<dbReference type="Gene3D" id="3.90.1150.10">
    <property type="entry name" value="Aspartate Aminotransferase, domain 1"/>
    <property type="match status" value="1"/>
</dbReference>
<evidence type="ECO:0000259" key="3">
    <source>
        <dbReference type="PROSITE" id="PS51186"/>
    </source>
</evidence>
<evidence type="ECO:0000256" key="1">
    <source>
        <dbReference type="ARBA" id="ARBA00022679"/>
    </source>
</evidence>
<name>D4M6K0_9FIRM</name>
<dbReference type="PATRIC" id="fig|657313.3.peg.2267"/>
<organism evidence="4 5">
    <name type="scientific">[Ruminococcus] torques L2-14</name>
    <dbReference type="NCBI Taxonomy" id="657313"/>
    <lineage>
        <taxon>Bacteria</taxon>
        <taxon>Bacillati</taxon>
        <taxon>Bacillota</taxon>
        <taxon>Clostridia</taxon>
        <taxon>Lachnospirales</taxon>
        <taxon>Lachnospiraceae</taxon>
        <taxon>Mediterraneibacter</taxon>
    </lineage>
</organism>
<dbReference type="RefSeq" id="WP_015529442.1">
    <property type="nucleotide sequence ID" value="NC_021015.1"/>
</dbReference>
<dbReference type="KEGG" id="rto:RTO_23720"/>
<feature type="domain" description="N-acetyltransferase" evidence="3">
    <location>
        <begin position="1"/>
        <end position="154"/>
    </location>
</feature>
<evidence type="ECO:0000256" key="2">
    <source>
        <dbReference type="ARBA" id="ARBA00023315"/>
    </source>
</evidence>
<dbReference type="GO" id="GO:0032259">
    <property type="term" value="P:methylation"/>
    <property type="evidence" value="ECO:0007669"/>
    <property type="project" value="UniProtKB-KW"/>
</dbReference>
<dbReference type="GO" id="GO:0016747">
    <property type="term" value="F:acyltransferase activity, transferring groups other than amino-acyl groups"/>
    <property type="evidence" value="ECO:0007669"/>
    <property type="project" value="InterPro"/>
</dbReference>
<protein>
    <submittedName>
        <fullName evidence="4">Glycine/serine hydroxymethyltransferase</fullName>
    </submittedName>
</protein>
<dbReference type="PANTHER" id="PTHR43877:SF2">
    <property type="entry name" value="AMINOALKYLPHOSPHONATE N-ACETYLTRANSFERASE-RELATED"/>
    <property type="match status" value="1"/>
</dbReference>
<dbReference type="Gene3D" id="3.40.640.10">
    <property type="entry name" value="Type I PLP-dependent aspartate aminotransferase-like (Major domain)"/>
    <property type="match status" value="1"/>
</dbReference>
<dbReference type="SUPFAM" id="SSF55729">
    <property type="entry name" value="Acyl-CoA N-acyltransferases (Nat)"/>
    <property type="match status" value="1"/>
</dbReference>
<dbReference type="InterPro" id="IPR015422">
    <property type="entry name" value="PyrdxlP-dep_Trfase_small"/>
</dbReference>
<dbReference type="PANTHER" id="PTHR43877">
    <property type="entry name" value="AMINOALKYLPHOSPHONATE N-ACETYLTRANSFERASE-RELATED-RELATED"/>
    <property type="match status" value="1"/>
</dbReference>
<reference evidence="4 5" key="2">
    <citation type="submission" date="2010-03" db="EMBL/GenBank/DDBJ databases">
        <authorList>
            <person name="Pajon A."/>
        </authorList>
    </citation>
    <scope>NUCLEOTIDE SEQUENCE [LARGE SCALE GENOMIC DNA]</scope>
    <source>
        <strain evidence="4 5">L2-14</strain>
    </source>
</reference>
<proteinExistence type="predicted"/>
<dbReference type="InterPro" id="IPR015424">
    <property type="entry name" value="PyrdxlP-dep_Trfase"/>
</dbReference>
<dbReference type="InterPro" id="IPR050832">
    <property type="entry name" value="Bact_Acetyltransf"/>
</dbReference>
<dbReference type="Pfam" id="PF00583">
    <property type="entry name" value="Acetyltransf_1"/>
    <property type="match status" value="1"/>
</dbReference>
<dbReference type="InterPro" id="IPR000182">
    <property type="entry name" value="GNAT_dom"/>
</dbReference>
<gene>
    <name evidence="4" type="ORF">RTO_23720</name>
</gene>
<dbReference type="SUPFAM" id="SSF53383">
    <property type="entry name" value="PLP-dependent transferases"/>
    <property type="match status" value="1"/>
</dbReference>
<dbReference type="InterPro" id="IPR016181">
    <property type="entry name" value="Acyl_CoA_acyltransferase"/>
</dbReference>
<dbReference type="CDD" id="cd04301">
    <property type="entry name" value="NAT_SF"/>
    <property type="match status" value="1"/>
</dbReference>
<keyword evidence="4" id="KW-0489">Methyltransferase</keyword>
<dbReference type="GO" id="GO:0008168">
    <property type="term" value="F:methyltransferase activity"/>
    <property type="evidence" value="ECO:0007669"/>
    <property type="project" value="UniProtKB-KW"/>
</dbReference>
<dbReference type="HOGENOM" id="CLU_497635_0_0_9"/>
<evidence type="ECO:0000313" key="5">
    <source>
        <dbReference type="Proteomes" id="UP000008956"/>
    </source>
</evidence>
<reference evidence="4 5" key="1">
    <citation type="submission" date="2010-03" db="EMBL/GenBank/DDBJ databases">
        <title>The genome sequence of Ruminococcus torques L2-14.</title>
        <authorList>
            <consortium name="metaHIT consortium -- http://www.metahit.eu/"/>
            <person name="Pajon A."/>
            <person name="Turner K."/>
            <person name="Parkhill J."/>
            <person name="Duncan S."/>
            <person name="Flint H."/>
        </authorList>
    </citation>
    <scope>NUCLEOTIDE SEQUENCE [LARGE SCALE GENOMIC DNA]</scope>
    <source>
        <strain evidence="4 5">L2-14</strain>
    </source>
</reference>
<dbReference type="Proteomes" id="UP000008956">
    <property type="component" value="Chromosome"/>
</dbReference>
<dbReference type="Gene3D" id="3.40.630.30">
    <property type="match status" value="1"/>
</dbReference>
<dbReference type="PROSITE" id="PS51186">
    <property type="entry name" value="GNAT"/>
    <property type="match status" value="1"/>
</dbReference>